<reference evidence="1" key="1">
    <citation type="submission" date="2022-02" db="EMBL/GenBank/DDBJ databases">
        <authorList>
            <person name="Henning P.M."/>
            <person name="McCubbin A.G."/>
            <person name="Shore J.S."/>
        </authorList>
    </citation>
    <scope>NUCLEOTIDE SEQUENCE</scope>
    <source>
        <strain evidence="1">F60SS</strain>
        <tissue evidence="1">Leaves</tissue>
    </source>
</reference>
<protein>
    <submittedName>
        <fullName evidence="1">Uncharacterized protein</fullName>
    </submittedName>
</protein>
<evidence type="ECO:0000313" key="1">
    <source>
        <dbReference type="EMBL" id="KAJ4826589.1"/>
    </source>
</evidence>
<dbReference type="Proteomes" id="UP001141552">
    <property type="component" value="Unassembled WGS sequence"/>
</dbReference>
<dbReference type="AlphaFoldDB" id="A0A9Q0J330"/>
<comment type="caution">
    <text evidence="1">The sequence shown here is derived from an EMBL/GenBank/DDBJ whole genome shotgun (WGS) entry which is preliminary data.</text>
</comment>
<reference evidence="1" key="2">
    <citation type="journal article" date="2023" name="Plants (Basel)">
        <title>Annotation of the Turnera subulata (Passifloraceae) Draft Genome Reveals the S-Locus Evolved after the Divergence of Turneroideae from Passifloroideae in a Stepwise Manner.</title>
        <authorList>
            <person name="Henning P.M."/>
            <person name="Roalson E.H."/>
            <person name="Mir W."/>
            <person name="McCubbin A.G."/>
            <person name="Shore J.S."/>
        </authorList>
    </citation>
    <scope>NUCLEOTIDE SEQUENCE</scope>
    <source>
        <strain evidence="1">F60SS</strain>
    </source>
</reference>
<dbReference type="EMBL" id="JAKUCV010006623">
    <property type="protein sequence ID" value="KAJ4826589.1"/>
    <property type="molecule type" value="Genomic_DNA"/>
</dbReference>
<accession>A0A9Q0J330</accession>
<proteinExistence type="predicted"/>
<name>A0A9Q0J330_9ROSI</name>
<sequence>MLLSSPSSLLVRHHRLLYRRPRIRIIRAAAAAASIRSFSLYTPSSLAPWPPPESIKYEGNLIDGIVMPNCRFPKTWSLDDEEEREMIYWQFGTWVPPTDADIDRFFHEIPPSDYGDRAGGFPSLRRLCTPRYRQYLIPYFRQMRKSWGFEVPFLPTYSRLEYSIIKPVLEDIGCTDHDFMRLPLRKDGYNDRRGQTWLCIITTVQYLDAITGHKHEPVEIKRVNVYHECWDSLYLTFTARNMSTDMSQTFQAVVRLDGSSGDYSCDMHYVRLKPNNTTPS</sequence>
<keyword evidence="2" id="KW-1185">Reference proteome</keyword>
<gene>
    <name evidence="1" type="ORF">Tsubulata_008540</name>
</gene>
<evidence type="ECO:0000313" key="2">
    <source>
        <dbReference type="Proteomes" id="UP001141552"/>
    </source>
</evidence>
<organism evidence="1 2">
    <name type="scientific">Turnera subulata</name>
    <dbReference type="NCBI Taxonomy" id="218843"/>
    <lineage>
        <taxon>Eukaryota</taxon>
        <taxon>Viridiplantae</taxon>
        <taxon>Streptophyta</taxon>
        <taxon>Embryophyta</taxon>
        <taxon>Tracheophyta</taxon>
        <taxon>Spermatophyta</taxon>
        <taxon>Magnoliopsida</taxon>
        <taxon>eudicotyledons</taxon>
        <taxon>Gunneridae</taxon>
        <taxon>Pentapetalae</taxon>
        <taxon>rosids</taxon>
        <taxon>fabids</taxon>
        <taxon>Malpighiales</taxon>
        <taxon>Passifloraceae</taxon>
        <taxon>Turnera</taxon>
    </lineage>
</organism>